<reference evidence="2 3" key="1">
    <citation type="submission" date="2020-08" db="EMBL/GenBank/DDBJ databases">
        <title>Bridging the membrane lipid divide: bacteria of the FCB group superphylum have the potential to synthesize archaeal ether lipids.</title>
        <authorList>
            <person name="Villanueva L."/>
            <person name="Von Meijenfeldt F.A.B."/>
            <person name="Westbye A.B."/>
            <person name="Yadav S."/>
            <person name="Hopmans E.C."/>
            <person name="Dutilh B.E."/>
            <person name="Sinninghe Damste J.S."/>
        </authorList>
    </citation>
    <scope>NUCLEOTIDE SEQUENCE [LARGE SCALE GENOMIC DNA]</scope>
    <source>
        <strain evidence="2">NIOZ-UU17</strain>
    </source>
</reference>
<dbReference type="Proteomes" id="UP000605201">
    <property type="component" value="Unassembled WGS sequence"/>
</dbReference>
<protein>
    <recommendedName>
        <fullName evidence="1">DNA binding HTH domain-containing protein</fullName>
    </recommendedName>
</protein>
<feature type="domain" description="DNA binding HTH" evidence="1">
    <location>
        <begin position="32"/>
        <end position="68"/>
    </location>
</feature>
<accession>A0A8J6NWM7</accession>
<dbReference type="GO" id="GO:0043565">
    <property type="term" value="F:sequence-specific DNA binding"/>
    <property type="evidence" value="ECO:0007669"/>
    <property type="project" value="InterPro"/>
</dbReference>
<dbReference type="Pfam" id="PF02954">
    <property type="entry name" value="HTH_8"/>
    <property type="match status" value="1"/>
</dbReference>
<gene>
    <name evidence="2" type="ORF">H8D96_04625</name>
</gene>
<evidence type="ECO:0000259" key="1">
    <source>
        <dbReference type="Pfam" id="PF02954"/>
    </source>
</evidence>
<dbReference type="AlphaFoldDB" id="A0A8J6NWM7"/>
<organism evidence="2 3">
    <name type="scientific">Candidatus Desulfatibia vada</name>
    <dbReference type="NCBI Taxonomy" id="2841696"/>
    <lineage>
        <taxon>Bacteria</taxon>
        <taxon>Pseudomonadati</taxon>
        <taxon>Thermodesulfobacteriota</taxon>
        <taxon>Desulfobacteria</taxon>
        <taxon>Desulfobacterales</taxon>
        <taxon>Desulfobacterales incertae sedis</taxon>
        <taxon>Candidatus Desulfatibia</taxon>
    </lineage>
</organism>
<sequence length="71" mass="8033">MIPISRSGDDGLLDRSIKDGVNLPELVEKLARHYLNKAMDEAHGNKTKAAELVGLPSYQTFSNWMKKYRLT</sequence>
<comment type="caution">
    <text evidence="2">The sequence shown here is derived from an EMBL/GenBank/DDBJ whole genome shotgun (WGS) entry which is preliminary data.</text>
</comment>
<dbReference type="SUPFAM" id="SSF46689">
    <property type="entry name" value="Homeodomain-like"/>
    <property type="match status" value="1"/>
</dbReference>
<dbReference type="EMBL" id="JACNIG010000121">
    <property type="protein sequence ID" value="MBC8431185.1"/>
    <property type="molecule type" value="Genomic_DNA"/>
</dbReference>
<proteinExistence type="predicted"/>
<dbReference type="Gene3D" id="1.10.10.60">
    <property type="entry name" value="Homeodomain-like"/>
    <property type="match status" value="1"/>
</dbReference>
<dbReference type="InterPro" id="IPR002197">
    <property type="entry name" value="HTH_Fis"/>
</dbReference>
<name>A0A8J6NWM7_9BACT</name>
<evidence type="ECO:0000313" key="3">
    <source>
        <dbReference type="Proteomes" id="UP000605201"/>
    </source>
</evidence>
<dbReference type="InterPro" id="IPR009057">
    <property type="entry name" value="Homeodomain-like_sf"/>
</dbReference>
<evidence type="ECO:0000313" key="2">
    <source>
        <dbReference type="EMBL" id="MBC8431185.1"/>
    </source>
</evidence>